<evidence type="ECO:0000313" key="1">
    <source>
        <dbReference type="EMBL" id="MEC4176344.1"/>
    </source>
</evidence>
<protein>
    <submittedName>
        <fullName evidence="1">Uncharacterized protein</fullName>
    </submittedName>
</protein>
<organism evidence="1 2">
    <name type="scientific">Adlercreutzia wanghongyangiae</name>
    <dbReference type="NCBI Taxonomy" id="3111451"/>
    <lineage>
        <taxon>Bacteria</taxon>
        <taxon>Bacillati</taxon>
        <taxon>Actinomycetota</taxon>
        <taxon>Coriobacteriia</taxon>
        <taxon>Eggerthellales</taxon>
        <taxon>Eggerthellaceae</taxon>
        <taxon>Adlercreutzia</taxon>
    </lineage>
</organism>
<dbReference type="EMBL" id="JAYMFF010000014">
    <property type="protein sequence ID" value="MEC4176344.1"/>
    <property type="molecule type" value="Genomic_DNA"/>
</dbReference>
<proteinExistence type="predicted"/>
<name>A0ABU6IIW1_9ACTN</name>
<sequence length="58" mass="6326">MNTQVTKGAVVPRDDALDLLDLGCRRYDAVLVVGALQREGAAADRFVDGDRFTDMAEK</sequence>
<dbReference type="RefSeq" id="WP_338210608.1">
    <property type="nucleotide sequence ID" value="NZ_JAYMFF010000014.1"/>
</dbReference>
<comment type="caution">
    <text evidence="1">The sequence shown here is derived from an EMBL/GenBank/DDBJ whole genome shotgun (WGS) entry which is preliminary data.</text>
</comment>
<reference evidence="1 2" key="1">
    <citation type="submission" date="2024-01" db="EMBL/GenBank/DDBJ databases">
        <title>novel species in genus Adlercreutzia.</title>
        <authorList>
            <person name="Liu X."/>
        </authorList>
    </citation>
    <scope>NUCLEOTIDE SEQUENCE [LARGE SCALE GENOMIC DNA]</scope>
    <source>
        <strain evidence="1 2">R7</strain>
    </source>
</reference>
<gene>
    <name evidence="1" type="ORF">VIN30_07760</name>
</gene>
<accession>A0ABU6IIW1</accession>
<keyword evidence="2" id="KW-1185">Reference proteome</keyword>
<evidence type="ECO:0000313" key="2">
    <source>
        <dbReference type="Proteomes" id="UP001349994"/>
    </source>
</evidence>
<dbReference type="Proteomes" id="UP001349994">
    <property type="component" value="Unassembled WGS sequence"/>
</dbReference>